<feature type="compositionally biased region" description="Basic residues" evidence="1">
    <location>
        <begin position="24"/>
        <end position="34"/>
    </location>
</feature>
<feature type="compositionally biased region" description="Basic and acidic residues" evidence="1">
    <location>
        <begin position="1"/>
        <end position="23"/>
    </location>
</feature>
<organism evidence="2 3">
    <name type="scientific">Arabidopsis thaliana</name>
    <name type="common">Mouse-ear cress</name>
    <dbReference type="NCBI Taxonomy" id="3702"/>
    <lineage>
        <taxon>Eukaryota</taxon>
        <taxon>Viridiplantae</taxon>
        <taxon>Streptophyta</taxon>
        <taxon>Embryophyta</taxon>
        <taxon>Tracheophyta</taxon>
        <taxon>Spermatophyta</taxon>
        <taxon>Magnoliopsida</taxon>
        <taxon>eudicotyledons</taxon>
        <taxon>Gunneridae</taxon>
        <taxon>Pentapetalae</taxon>
        <taxon>rosids</taxon>
        <taxon>malvids</taxon>
        <taxon>Brassicales</taxon>
        <taxon>Brassicaceae</taxon>
        <taxon>Camelineae</taxon>
        <taxon>Arabidopsis</taxon>
    </lineage>
</organism>
<dbReference type="EMBL" id="LR881470">
    <property type="protein sequence ID" value="CAD5333719.1"/>
    <property type="molecule type" value="Genomic_DNA"/>
</dbReference>
<dbReference type="Proteomes" id="UP000516314">
    <property type="component" value="Chromosome 5"/>
</dbReference>
<sequence length="63" mass="7005">MAGNKANEEVPRKQHGPGKEKRILRVSPRRKRSATKATEELGSPSVAPTEDLTVEELPPRLFI</sequence>
<protein>
    <submittedName>
        <fullName evidence="2">(thale cress) hypothetical protein</fullName>
    </submittedName>
</protein>
<gene>
    <name evidence="2" type="ORF">AT9943_LOCUS21066</name>
</gene>
<evidence type="ECO:0000313" key="2">
    <source>
        <dbReference type="EMBL" id="CAD5333719.1"/>
    </source>
</evidence>
<dbReference type="AlphaFoldDB" id="A0A7G2FGX5"/>
<proteinExistence type="predicted"/>
<name>A0A7G2FGX5_ARATH</name>
<evidence type="ECO:0000313" key="3">
    <source>
        <dbReference type="Proteomes" id="UP000516314"/>
    </source>
</evidence>
<evidence type="ECO:0000256" key="1">
    <source>
        <dbReference type="SAM" id="MobiDB-lite"/>
    </source>
</evidence>
<feature type="region of interest" description="Disordered" evidence="1">
    <location>
        <begin position="1"/>
        <end position="63"/>
    </location>
</feature>
<reference evidence="2 3" key="1">
    <citation type="submission" date="2020-09" db="EMBL/GenBank/DDBJ databases">
        <authorList>
            <person name="Ashkenazy H."/>
        </authorList>
    </citation>
    <scope>NUCLEOTIDE SEQUENCE [LARGE SCALE GENOMIC DNA]</scope>
    <source>
        <strain evidence="3">cv. Cdm-0</strain>
    </source>
</reference>
<accession>A0A7G2FGX5</accession>